<feature type="region of interest" description="Disordered" evidence="1">
    <location>
        <begin position="99"/>
        <end position="146"/>
    </location>
</feature>
<feature type="compositionally biased region" description="Basic and acidic residues" evidence="1">
    <location>
        <begin position="110"/>
        <end position="120"/>
    </location>
</feature>
<dbReference type="GO" id="GO:0003964">
    <property type="term" value="F:RNA-directed DNA polymerase activity"/>
    <property type="evidence" value="ECO:0007669"/>
    <property type="project" value="UniProtKB-KW"/>
</dbReference>
<gene>
    <name evidence="2" type="primary">RT</name>
</gene>
<feature type="non-terminal residue" evidence="2">
    <location>
        <position position="1"/>
    </location>
</feature>
<name>O77148_SCHJA</name>
<dbReference type="AlphaFoldDB" id="O77148"/>
<sequence>HPRDKVKVTSNNGGNDYKRTRDFNVGDSVHACDYRPNRPKWINGTIVARKGKVVYEVRVGDMVIIRHINQLRHKRDNDGPPSKSRIPMEIVYDTFDIPLPTSSPMRQHMKRNEGQNEAKCRPHRLRGQRELLQIDPKAKSYTKEGR</sequence>
<evidence type="ECO:0000313" key="2">
    <source>
        <dbReference type="EMBL" id="AAC62957.1"/>
    </source>
</evidence>
<dbReference type="EMBL" id="AF073335">
    <property type="protein sequence ID" value="AAC62957.1"/>
    <property type="molecule type" value="mRNA"/>
</dbReference>
<reference evidence="2" key="2">
    <citation type="submission" date="1998-06" db="EMBL/GenBank/DDBJ databases">
        <authorList>
            <person name="Fan J."/>
            <person name="Brindley P.J."/>
        </authorList>
    </citation>
    <scope>NUCLEOTIDE SEQUENCE</scope>
    <source>
        <strain evidence="2">Philippine</strain>
    </source>
</reference>
<keyword evidence="2" id="KW-0695">RNA-directed DNA polymerase</keyword>
<keyword evidence="2" id="KW-0808">Transferase</keyword>
<keyword evidence="2" id="KW-0548">Nucleotidyltransferase</keyword>
<feature type="compositionally biased region" description="Basic and acidic residues" evidence="1">
    <location>
        <begin position="136"/>
        <end position="146"/>
    </location>
</feature>
<proteinExistence type="evidence at transcript level"/>
<accession>O77148</accession>
<protein>
    <submittedName>
        <fullName evidence="2">Reverse transcriptase Mag-Sj</fullName>
    </submittedName>
</protein>
<reference evidence="2" key="1">
    <citation type="book" date="1998" name="PROCEEDINGS OF THE 9TH INTERNATIONAL CONGRESS OF PARASITOLOGY (ICOPA IX)" publisher="Monduzzi Editore" city="Bologna, Italy">
        <title>Retrotransposable elements in the Schistosoma japonicum genome.</title>
        <editorList>
            <person name="Tada"/>
            <person name="I."/>
            <person name="Kojima"/>
            <person name="S. and Tsuji"/>
            <person name="M."/>
        </editorList>
        <authorList>
            <person name="Fan J."/>
            <person name="Brindley P.J."/>
        </authorList>
    </citation>
    <scope>NUCLEOTIDE SEQUENCE</scope>
    <source>
        <strain evidence="2">Philippine</strain>
    </source>
</reference>
<organism evidence="2">
    <name type="scientific">Schistosoma japonicum</name>
    <name type="common">Blood fluke</name>
    <dbReference type="NCBI Taxonomy" id="6182"/>
    <lineage>
        <taxon>Eukaryota</taxon>
        <taxon>Metazoa</taxon>
        <taxon>Spiralia</taxon>
        <taxon>Lophotrochozoa</taxon>
        <taxon>Platyhelminthes</taxon>
        <taxon>Trematoda</taxon>
        <taxon>Digenea</taxon>
        <taxon>Strigeidida</taxon>
        <taxon>Schistosomatoidea</taxon>
        <taxon>Schistosomatidae</taxon>
        <taxon>Schistosoma</taxon>
    </lineage>
</organism>
<evidence type="ECO:0000256" key="1">
    <source>
        <dbReference type="SAM" id="MobiDB-lite"/>
    </source>
</evidence>